<keyword evidence="4" id="KW-0488">Methylation</keyword>
<evidence type="ECO:0000256" key="8">
    <source>
        <dbReference type="ARBA" id="ARBA00023136"/>
    </source>
</evidence>
<dbReference type="InterPro" id="IPR045584">
    <property type="entry name" value="Pilin-like"/>
</dbReference>
<dbReference type="Pfam" id="PF07963">
    <property type="entry name" value="N_methyl"/>
    <property type="match status" value="1"/>
</dbReference>
<keyword evidence="5" id="KW-0997">Cell inner membrane</keyword>
<accession>A0ABW8NHX9</accession>
<dbReference type="InterPro" id="IPR002416">
    <property type="entry name" value="T2SS_protein-GspH"/>
</dbReference>
<keyword evidence="12" id="KW-1185">Reference proteome</keyword>
<dbReference type="PRINTS" id="PR00885">
    <property type="entry name" value="BCTERIALGSPH"/>
</dbReference>
<evidence type="ECO:0000313" key="12">
    <source>
        <dbReference type="Proteomes" id="UP001620597"/>
    </source>
</evidence>
<keyword evidence="7 10" id="KW-1133">Transmembrane helix</keyword>
<dbReference type="EMBL" id="JBBKTX010000009">
    <property type="protein sequence ID" value="MFK4752535.1"/>
    <property type="molecule type" value="Genomic_DNA"/>
</dbReference>
<evidence type="ECO:0000256" key="1">
    <source>
        <dbReference type="ARBA" id="ARBA00004377"/>
    </source>
</evidence>
<dbReference type="NCBIfam" id="TIGR02532">
    <property type="entry name" value="IV_pilin_GFxxxE"/>
    <property type="match status" value="1"/>
</dbReference>
<dbReference type="Proteomes" id="UP001620597">
    <property type="component" value="Unassembled WGS sequence"/>
</dbReference>
<proteinExistence type="predicted"/>
<feature type="transmembrane region" description="Helical" evidence="10">
    <location>
        <begin position="20"/>
        <end position="39"/>
    </location>
</feature>
<dbReference type="PROSITE" id="PS00409">
    <property type="entry name" value="PROKAR_NTER_METHYL"/>
    <property type="match status" value="1"/>
</dbReference>
<comment type="caution">
    <text evidence="11">The sequence shown here is derived from an EMBL/GenBank/DDBJ whole genome shotgun (WGS) entry which is preliminary data.</text>
</comment>
<evidence type="ECO:0000256" key="2">
    <source>
        <dbReference type="ARBA" id="ARBA00021549"/>
    </source>
</evidence>
<name>A0ABW8NHX9_9GAMM</name>
<evidence type="ECO:0000256" key="7">
    <source>
        <dbReference type="ARBA" id="ARBA00022989"/>
    </source>
</evidence>
<evidence type="ECO:0000256" key="4">
    <source>
        <dbReference type="ARBA" id="ARBA00022481"/>
    </source>
</evidence>
<reference evidence="11 12" key="1">
    <citation type="submission" date="2024-03" db="EMBL/GenBank/DDBJ databases">
        <title>High-quality draft genome sequence of Oceanobacter sp. wDCs-4.</title>
        <authorList>
            <person name="Dong C."/>
        </authorList>
    </citation>
    <scope>NUCLEOTIDE SEQUENCE [LARGE SCALE GENOMIC DNA]</scope>
    <source>
        <strain evidence="12">wDCs-4</strain>
    </source>
</reference>
<dbReference type="InterPro" id="IPR012902">
    <property type="entry name" value="N_methyl_site"/>
</dbReference>
<protein>
    <recommendedName>
        <fullName evidence="2">Type II secretion system protein H</fullName>
    </recommendedName>
    <alternativeName>
        <fullName evidence="9">General secretion pathway protein H</fullName>
    </alternativeName>
</protein>
<dbReference type="RefSeq" id="WP_369854382.1">
    <property type="nucleotide sequence ID" value="NZ_JBBKTX010000009.1"/>
</dbReference>
<keyword evidence="6 10" id="KW-0812">Transmembrane</keyword>
<sequence>MTSPRQIVYPLRLRRQSSGFTLLELMVVLVIIGGLLSLVNLNASDTQIQDETGRFATTLVIEMNLYREEAAYRNLDLGLAMDRDELILLSWQDVRQQANKGTLSVEELSEIAKNPWQAYSSASLGAPEVPEGMTMTLEVDDAEVDFEALLDNDNGPLPALQFLSSEEYTAFDLTIGHDADSRFAFVIHGDGFNPVWKELVRYEH</sequence>
<dbReference type="Gene3D" id="3.55.40.10">
    <property type="entry name" value="minor pseudopilin epsh domain"/>
    <property type="match status" value="1"/>
</dbReference>
<evidence type="ECO:0000256" key="6">
    <source>
        <dbReference type="ARBA" id="ARBA00022692"/>
    </source>
</evidence>
<comment type="subcellular location">
    <subcellularLocation>
        <location evidence="1">Cell inner membrane</location>
        <topology evidence="1">Single-pass membrane protein</topology>
    </subcellularLocation>
</comment>
<keyword evidence="3" id="KW-1003">Cell membrane</keyword>
<organism evidence="11 12">
    <name type="scientific">Oceanobacter antarcticus</name>
    <dbReference type="NCBI Taxonomy" id="3133425"/>
    <lineage>
        <taxon>Bacteria</taxon>
        <taxon>Pseudomonadati</taxon>
        <taxon>Pseudomonadota</taxon>
        <taxon>Gammaproteobacteria</taxon>
        <taxon>Oceanospirillales</taxon>
        <taxon>Oceanospirillaceae</taxon>
        <taxon>Oceanobacter</taxon>
    </lineage>
</organism>
<evidence type="ECO:0000256" key="5">
    <source>
        <dbReference type="ARBA" id="ARBA00022519"/>
    </source>
</evidence>
<gene>
    <name evidence="11" type="primary">gspH</name>
    <name evidence="11" type="ORF">WG929_08960</name>
</gene>
<dbReference type="NCBIfam" id="TIGR01708">
    <property type="entry name" value="typeII_sec_gspH"/>
    <property type="match status" value="1"/>
</dbReference>
<dbReference type="SUPFAM" id="SSF54523">
    <property type="entry name" value="Pili subunits"/>
    <property type="match status" value="1"/>
</dbReference>
<evidence type="ECO:0000256" key="3">
    <source>
        <dbReference type="ARBA" id="ARBA00022475"/>
    </source>
</evidence>
<evidence type="ECO:0000256" key="9">
    <source>
        <dbReference type="ARBA" id="ARBA00030775"/>
    </source>
</evidence>
<keyword evidence="8 10" id="KW-0472">Membrane</keyword>
<evidence type="ECO:0000256" key="10">
    <source>
        <dbReference type="SAM" id="Phobius"/>
    </source>
</evidence>
<dbReference type="InterPro" id="IPR049875">
    <property type="entry name" value="TypeII_GspH"/>
</dbReference>
<evidence type="ECO:0000313" key="11">
    <source>
        <dbReference type="EMBL" id="MFK4752535.1"/>
    </source>
</evidence>